<dbReference type="CDD" id="cd22632">
    <property type="entry name" value="Kunitz_ELP-like"/>
    <property type="match status" value="1"/>
</dbReference>
<dbReference type="Proteomes" id="UP000645828">
    <property type="component" value="Unassembled WGS sequence"/>
</dbReference>
<sequence length="132" mass="15084">MKFSLFLALCFLLGLVGITSLEKASAHLRQEAFQELSQTLPVLCQLPPGKGPCRGRFYRYFYNSTSSECEHFIYGGCQGNANNFQTTEICLRICKPPGESSFRNRRSDVHDWVVVVMGRETAWWRMVVVTPR</sequence>
<accession>A0A811XV45</accession>
<dbReference type="SMART" id="SM00131">
    <property type="entry name" value="KU"/>
    <property type="match status" value="1"/>
</dbReference>
<reference evidence="4" key="1">
    <citation type="submission" date="2020-12" db="EMBL/GenBank/DDBJ databases">
        <authorList>
            <consortium name="Molecular Ecology Group"/>
        </authorList>
    </citation>
    <scope>NUCLEOTIDE SEQUENCE</scope>
    <source>
        <strain evidence="4">TBG_1078</strain>
    </source>
</reference>
<proteinExistence type="predicted"/>
<dbReference type="Pfam" id="PF00014">
    <property type="entry name" value="Kunitz_BPTI"/>
    <property type="match status" value="1"/>
</dbReference>
<evidence type="ECO:0000313" key="5">
    <source>
        <dbReference type="Proteomes" id="UP000645828"/>
    </source>
</evidence>
<keyword evidence="5" id="KW-1185">Reference proteome</keyword>
<dbReference type="InterPro" id="IPR036880">
    <property type="entry name" value="Kunitz_BPTI_sf"/>
</dbReference>
<dbReference type="PRINTS" id="PR00759">
    <property type="entry name" value="BASICPTASE"/>
</dbReference>
<dbReference type="InterPro" id="IPR002223">
    <property type="entry name" value="Kunitz_BPTI"/>
</dbReference>
<dbReference type="InterPro" id="IPR020901">
    <property type="entry name" value="Prtase_inh_Kunz-CS"/>
</dbReference>
<keyword evidence="2" id="KW-0732">Signal</keyword>
<dbReference type="SUPFAM" id="SSF57362">
    <property type="entry name" value="BPTI-like"/>
    <property type="match status" value="1"/>
</dbReference>
<feature type="domain" description="BPTI/Kunitz inhibitor" evidence="3">
    <location>
        <begin position="44"/>
        <end position="94"/>
    </location>
</feature>
<gene>
    <name evidence="4" type="ORF">NYPRO_LOCUS2114</name>
</gene>
<feature type="signal peptide" evidence="2">
    <location>
        <begin position="1"/>
        <end position="20"/>
    </location>
</feature>
<dbReference type="Gene3D" id="4.10.410.10">
    <property type="entry name" value="Pancreatic trypsin inhibitor Kunitz domain"/>
    <property type="match status" value="1"/>
</dbReference>
<name>A0A811XV45_NYCPR</name>
<dbReference type="GO" id="GO:0005615">
    <property type="term" value="C:extracellular space"/>
    <property type="evidence" value="ECO:0007669"/>
    <property type="project" value="TreeGrafter"/>
</dbReference>
<evidence type="ECO:0000256" key="2">
    <source>
        <dbReference type="SAM" id="SignalP"/>
    </source>
</evidence>
<dbReference type="PROSITE" id="PS50279">
    <property type="entry name" value="BPTI_KUNITZ_2"/>
    <property type="match status" value="1"/>
</dbReference>
<feature type="chain" id="PRO_5032388628" evidence="2">
    <location>
        <begin position="21"/>
        <end position="132"/>
    </location>
</feature>
<dbReference type="FunFam" id="4.10.410.10:FF:000005">
    <property type="entry name" value="Pancreatic trypsin inhibitor"/>
    <property type="match status" value="1"/>
</dbReference>
<keyword evidence="1" id="KW-1015">Disulfide bond</keyword>
<evidence type="ECO:0000259" key="3">
    <source>
        <dbReference type="PROSITE" id="PS50279"/>
    </source>
</evidence>
<dbReference type="PANTHER" id="PTHR10083">
    <property type="entry name" value="KUNITZ-TYPE PROTEASE INHIBITOR-RELATED"/>
    <property type="match status" value="1"/>
</dbReference>
<dbReference type="EMBL" id="CAJHUB010000653">
    <property type="protein sequence ID" value="CAD7669320.1"/>
    <property type="molecule type" value="Genomic_DNA"/>
</dbReference>
<comment type="caution">
    <text evidence="4">The sequence shown here is derived from an EMBL/GenBank/DDBJ whole genome shotgun (WGS) entry which is preliminary data.</text>
</comment>
<dbReference type="GO" id="GO:0004867">
    <property type="term" value="F:serine-type endopeptidase inhibitor activity"/>
    <property type="evidence" value="ECO:0007669"/>
    <property type="project" value="InterPro"/>
</dbReference>
<organism evidence="4 5">
    <name type="scientific">Nyctereutes procyonoides</name>
    <name type="common">Raccoon dog</name>
    <name type="synonym">Canis procyonoides</name>
    <dbReference type="NCBI Taxonomy" id="34880"/>
    <lineage>
        <taxon>Eukaryota</taxon>
        <taxon>Metazoa</taxon>
        <taxon>Chordata</taxon>
        <taxon>Craniata</taxon>
        <taxon>Vertebrata</taxon>
        <taxon>Euteleostomi</taxon>
        <taxon>Mammalia</taxon>
        <taxon>Eutheria</taxon>
        <taxon>Laurasiatheria</taxon>
        <taxon>Carnivora</taxon>
        <taxon>Caniformia</taxon>
        <taxon>Canidae</taxon>
        <taxon>Nyctereutes</taxon>
    </lineage>
</organism>
<protein>
    <submittedName>
        <fullName evidence="4">(raccoon dog) hypothetical protein</fullName>
    </submittedName>
</protein>
<evidence type="ECO:0000256" key="1">
    <source>
        <dbReference type="ARBA" id="ARBA00023157"/>
    </source>
</evidence>
<dbReference type="PROSITE" id="PS00280">
    <property type="entry name" value="BPTI_KUNITZ_1"/>
    <property type="match status" value="1"/>
</dbReference>
<dbReference type="PANTHER" id="PTHR10083:SF380">
    <property type="entry name" value="COLOSTRUM TRYPSIN INHIBITOR"/>
    <property type="match status" value="1"/>
</dbReference>
<evidence type="ECO:0000313" key="4">
    <source>
        <dbReference type="EMBL" id="CAD7669320.1"/>
    </source>
</evidence>
<dbReference type="InterPro" id="IPR050098">
    <property type="entry name" value="TFPI/VKTCI-like"/>
</dbReference>
<dbReference type="AlphaFoldDB" id="A0A811XV45"/>